<dbReference type="EMBL" id="CAICTM010000691">
    <property type="protein sequence ID" value="CAB9515061.1"/>
    <property type="molecule type" value="Genomic_DNA"/>
</dbReference>
<evidence type="ECO:0000256" key="4">
    <source>
        <dbReference type="ARBA" id="ARBA00023136"/>
    </source>
</evidence>
<organism evidence="8 9">
    <name type="scientific">Seminavis robusta</name>
    <dbReference type="NCBI Taxonomy" id="568900"/>
    <lineage>
        <taxon>Eukaryota</taxon>
        <taxon>Sar</taxon>
        <taxon>Stramenopiles</taxon>
        <taxon>Ochrophyta</taxon>
        <taxon>Bacillariophyta</taxon>
        <taxon>Bacillariophyceae</taxon>
        <taxon>Bacillariophycidae</taxon>
        <taxon>Naviculales</taxon>
        <taxon>Naviculaceae</taxon>
        <taxon>Seminavis</taxon>
    </lineage>
</organism>
<dbReference type="Proteomes" id="UP001153069">
    <property type="component" value="Unassembled WGS sequence"/>
</dbReference>
<dbReference type="GO" id="GO:0031965">
    <property type="term" value="C:nuclear membrane"/>
    <property type="evidence" value="ECO:0007669"/>
    <property type="project" value="UniProtKB-SubCell"/>
</dbReference>
<keyword evidence="9" id="KW-1185">Reference proteome</keyword>
<evidence type="ECO:0000313" key="9">
    <source>
        <dbReference type="Proteomes" id="UP001153069"/>
    </source>
</evidence>
<comment type="caution">
    <text evidence="8">The sequence shown here is derived from an EMBL/GenBank/DDBJ whole genome shotgun (WGS) entry which is preliminary data.</text>
</comment>
<evidence type="ECO:0000256" key="2">
    <source>
        <dbReference type="ARBA" id="ARBA00022692"/>
    </source>
</evidence>
<evidence type="ECO:0000256" key="1">
    <source>
        <dbReference type="ARBA" id="ARBA00004126"/>
    </source>
</evidence>
<keyword evidence="2 7" id="KW-0812">Transmembrane</keyword>
<keyword evidence="5" id="KW-0539">Nucleus</keyword>
<sequence>MAPQKILVNAEPQDGNSSKVDFPRAVVLIMGWWGAELRHVEKYAELYRKRDCATVSVVADTLEVMMHLGYPSLDGCVRDAVSEVAKILRDNEKDGKKIPVILHSFSNAGSFLVERMECLIQLAREDLKMRGSEDLCLVGARLDGQIFDSCPAYPDIKLGFTSTNGVVFGQSLIIKIIVGILFFLAGAVSVVFNWILGLPDVRWTFWNNMREGRVCLRQAYIYSTADSITNVYRLEELIENRKKFSNVTVQKFDDSKHVTHMMKHPQTYEKLVDDFVRDTRLA</sequence>
<feature type="transmembrane region" description="Helical" evidence="7">
    <location>
        <begin position="172"/>
        <end position="196"/>
    </location>
</feature>
<dbReference type="PANTHER" id="PTHR12265">
    <property type="entry name" value="TRANSMEMBRANE PROTEIN 53"/>
    <property type="match status" value="1"/>
</dbReference>
<keyword evidence="3 7" id="KW-1133">Transmembrane helix</keyword>
<dbReference type="PANTHER" id="PTHR12265:SF30">
    <property type="entry name" value="TRANSMEMBRANE PROTEIN 53"/>
    <property type="match status" value="1"/>
</dbReference>
<keyword evidence="4 7" id="KW-0472">Membrane</keyword>
<protein>
    <recommendedName>
        <fullName evidence="10">Transmembrane protein 53</fullName>
    </recommendedName>
</protein>
<evidence type="ECO:0000256" key="7">
    <source>
        <dbReference type="SAM" id="Phobius"/>
    </source>
</evidence>
<evidence type="ECO:0000256" key="5">
    <source>
        <dbReference type="ARBA" id="ARBA00023242"/>
    </source>
</evidence>
<dbReference type="OrthoDB" id="67864at2759"/>
<dbReference type="AlphaFoldDB" id="A0A9N8E5F8"/>
<evidence type="ECO:0000256" key="6">
    <source>
        <dbReference type="ARBA" id="ARBA00037847"/>
    </source>
</evidence>
<dbReference type="InterPro" id="IPR008547">
    <property type="entry name" value="DUF829_TMEM53"/>
</dbReference>
<reference evidence="8" key="1">
    <citation type="submission" date="2020-06" db="EMBL/GenBank/DDBJ databases">
        <authorList>
            <consortium name="Plant Systems Biology data submission"/>
        </authorList>
    </citation>
    <scope>NUCLEOTIDE SEQUENCE</scope>
    <source>
        <strain evidence="8">D6</strain>
    </source>
</reference>
<accession>A0A9N8E5F8</accession>
<evidence type="ECO:0000256" key="3">
    <source>
        <dbReference type="ARBA" id="ARBA00022989"/>
    </source>
</evidence>
<dbReference type="Pfam" id="PF05705">
    <property type="entry name" value="DUF829"/>
    <property type="match status" value="1"/>
</dbReference>
<proteinExistence type="predicted"/>
<gene>
    <name evidence="8" type="ORF">SEMRO_692_G188050.2</name>
</gene>
<name>A0A9N8E5F8_9STRA</name>
<comment type="subcellular location">
    <subcellularLocation>
        <location evidence="6">Endomembrane system</location>
        <topology evidence="6">Single-pass membrane protein</topology>
    </subcellularLocation>
    <subcellularLocation>
        <location evidence="1">Nucleus membrane</location>
    </subcellularLocation>
</comment>
<evidence type="ECO:0000313" key="8">
    <source>
        <dbReference type="EMBL" id="CAB9515061.1"/>
    </source>
</evidence>
<evidence type="ECO:0008006" key="10">
    <source>
        <dbReference type="Google" id="ProtNLM"/>
    </source>
</evidence>